<feature type="compositionally biased region" description="Low complexity" evidence="1">
    <location>
        <begin position="65"/>
        <end position="75"/>
    </location>
</feature>
<accession>A0A087DIY8</accession>
<feature type="compositionally biased region" description="Polar residues" evidence="1">
    <location>
        <begin position="121"/>
        <end position="132"/>
    </location>
</feature>
<name>A0A087DIY8_9BIFI</name>
<dbReference type="AlphaFoldDB" id="A0A087DIY8"/>
<dbReference type="EMBL" id="JGZO01000002">
    <property type="protein sequence ID" value="KFI95488.1"/>
    <property type="molecule type" value="Genomic_DNA"/>
</dbReference>
<proteinExistence type="predicted"/>
<feature type="compositionally biased region" description="Polar residues" evidence="1">
    <location>
        <begin position="202"/>
        <end position="214"/>
    </location>
</feature>
<protein>
    <submittedName>
        <fullName evidence="2">Uncharacterized protein</fullName>
    </submittedName>
</protein>
<evidence type="ECO:0000256" key="1">
    <source>
        <dbReference type="SAM" id="MobiDB-lite"/>
    </source>
</evidence>
<organism evidence="2 3">
    <name type="scientific">Bifidobacterium scardovii</name>
    <dbReference type="NCBI Taxonomy" id="158787"/>
    <lineage>
        <taxon>Bacteria</taxon>
        <taxon>Bacillati</taxon>
        <taxon>Actinomycetota</taxon>
        <taxon>Actinomycetes</taxon>
        <taxon>Bifidobacteriales</taxon>
        <taxon>Bifidobacteriaceae</taxon>
        <taxon>Bifidobacterium</taxon>
    </lineage>
</organism>
<feature type="region of interest" description="Disordered" evidence="1">
    <location>
        <begin position="1"/>
        <end position="255"/>
    </location>
</feature>
<sequence length="255" mass="28316">MRLTRSALDTQDALLSAQSPSPPVAHVRATQIVHRRTTPTATPQAEQLSHPPEHTPHQYTIGKATPTTYRRTTPPMASQAGHNPHPPEQSDHRKMQAKHITQPIEEPPRQQYPKRTIPHIPQNTRPTNTPSAKQHPHPIEGTPHSQHPKRSASHTSYNKHPANNLHAQQHPHPLEEPPCPQPSRRGTTHILQGTRPAGKGHTQGNTHMRGNTHSAGKPPVRTAAGRTARYAPATRQAWESSEARHSTRRSARQCP</sequence>
<feature type="compositionally biased region" description="Basic residues" evidence="1">
    <location>
        <begin position="246"/>
        <end position="255"/>
    </location>
</feature>
<dbReference type="Proteomes" id="UP000029033">
    <property type="component" value="Unassembled WGS sequence"/>
</dbReference>
<gene>
    <name evidence="2" type="ORF">BSCA_0519</name>
</gene>
<keyword evidence="3" id="KW-1185">Reference proteome</keyword>
<reference evidence="2 3" key="1">
    <citation type="submission" date="2014-03" db="EMBL/GenBank/DDBJ databases">
        <title>Genomics of Bifidobacteria.</title>
        <authorList>
            <person name="Ventura M."/>
            <person name="Milani C."/>
            <person name="Lugli G.A."/>
        </authorList>
    </citation>
    <scope>NUCLEOTIDE SEQUENCE [LARGE SCALE GENOMIC DNA]</scope>
    <source>
        <strain evidence="2 3">LMG 21589</strain>
    </source>
</reference>
<evidence type="ECO:0000313" key="3">
    <source>
        <dbReference type="Proteomes" id="UP000029033"/>
    </source>
</evidence>
<feature type="compositionally biased region" description="Polar residues" evidence="1">
    <location>
        <begin position="38"/>
        <end position="47"/>
    </location>
</feature>
<comment type="caution">
    <text evidence="2">The sequence shown here is derived from an EMBL/GenBank/DDBJ whole genome shotgun (WGS) entry which is preliminary data.</text>
</comment>
<evidence type="ECO:0000313" key="2">
    <source>
        <dbReference type="EMBL" id="KFI95488.1"/>
    </source>
</evidence>